<evidence type="ECO:0000256" key="12">
    <source>
        <dbReference type="ARBA" id="ARBA00023136"/>
    </source>
</evidence>
<keyword evidence="20" id="KW-1185">Reference proteome</keyword>
<proteinExistence type="inferred from homology"/>
<reference evidence="17" key="2">
    <citation type="submission" date="2018-04" db="EMBL/GenBank/DDBJ databases">
        <authorList>
            <person name="Sheh A."/>
            <person name="Shen Z."/>
            <person name="Mannion A.J."/>
            <person name="Fox J.G."/>
        </authorList>
    </citation>
    <scope>NUCLEOTIDE SEQUENCE</scope>
    <source>
        <strain evidence="17">ATCC 49310</strain>
    </source>
</reference>
<dbReference type="Proteomes" id="UP000029878">
    <property type="component" value="Unassembled WGS sequence"/>
</dbReference>
<dbReference type="GO" id="GO:0015031">
    <property type="term" value="P:protein transport"/>
    <property type="evidence" value="ECO:0007669"/>
    <property type="project" value="UniProtKB-KW"/>
</dbReference>
<keyword evidence="12 14" id="KW-0472">Membrane</keyword>
<gene>
    <name evidence="17" type="primary">exbD</name>
    <name evidence="15" type="synonym">exbD_3</name>
    <name evidence="17" type="ORF">LS80_008610</name>
    <name evidence="16" type="ORF">LS81_009650</name>
    <name evidence="15" type="ORF">NHP164001_20190</name>
</gene>
<evidence type="ECO:0000256" key="3">
    <source>
        <dbReference type="ARBA" id="ARBA00005811"/>
    </source>
</evidence>
<comment type="caution">
    <text evidence="17">The sequence shown here is derived from an EMBL/GenBank/DDBJ whole genome shotgun (WGS) entry which is preliminary data.</text>
</comment>
<keyword evidence="6 13" id="KW-0813">Transport</keyword>
<evidence type="ECO:0000256" key="6">
    <source>
        <dbReference type="ARBA" id="ARBA00022448"/>
    </source>
</evidence>
<comment type="subcellular location">
    <subcellularLocation>
        <location evidence="2">Cell inner membrane</location>
        <topology evidence="2">Single-pass type II membrane protein</topology>
    </subcellularLocation>
    <subcellularLocation>
        <location evidence="13">Cell membrane</location>
        <topology evidence="13">Single-pass type II membrane protein</topology>
    </subcellularLocation>
</comment>
<evidence type="ECO:0000256" key="14">
    <source>
        <dbReference type="SAM" id="Phobius"/>
    </source>
</evidence>
<evidence type="ECO:0000313" key="20">
    <source>
        <dbReference type="Proteomes" id="UP001562457"/>
    </source>
</evidence>
<dbReference type="Pfam" id="PF02472">
    <property type="entry name" value="ExbD"/>
    <property type="match status" value="1"/>
</dbReference>
<dbReference type="Proteomes" id="UP000029861">
    <property type="component" value="Unassembled WGS sequence"/>
</dbReference>
<comment type="similarity">
    <text evidence="3 13">Belongs to the ExbD/TolR family.</text>
</comment>
<reference evidence="15 20" key="3">
    <citation type="submission" date="2024-06" db="EMBL/GenBank/DDBJ databases">
        <title>Draft genome sequence of Helicobacter trogontum NHP16-4001.</title>
        <authorList>
            <person name="Rimbara E."/>
            <person name="Suzuki M."/>
        </authorList>
    </citation>
    <scope>NUCLEOTIDE SEQUENCE [LARGE SCALE GENOMIC DNA]</scope>
    <source>
        <strain evidence="15 20">NHP16-4001</strain>
    </source>
</reference>
<comment type="subunit">
    <text evidence="4">The accessory proteins ExbB and ExbD seem to form a complex with TonB.</text>
</comment>
<evidence type="ECO:0000256" key="10">
    <source>
        <dbReference type="ARBA" id="ARBA00022927"/>
    </source>
</evidence>
<comment type="function">
    <text evidence="1">Involved in the TonB-dependent energy-dependent transport of various receptor-bound substrates.</text>
</comment>
<organism evidence="17 18">
    <name type="scientific">Helicobacter trogontum</name>
    <dbReference type="NCBI Taxonomy" id="50960"/>
    <lineage>
        <taxon>Bacteria</taxon>
        <taxon>Pseudomonadati</taxon>
        <taxon>Campylobacterota</taxon>
        <taxon>Epsilonproteobacteria</taxon>
        <taxon>Campylobacterales</taxon>
        <taxon>Helicobacteraceae</taxon>
        <taxon>Helicobacter</taxon>
    </lineage>
</organism>
<keyword evidence="8" id="KW-0997">Cell inner membrane</keyword>
<evidence type="ECO:0000313" key="19">
    <source>
        <dbReference type="Proteomes" id="UP000029878"/>
    </source>
</evidence>
<evidence type="ECO:0000313" key="15">
    <source>
        <dbReference type="EMBL" id="GAB0173996.1"/>
    </source>
</evidence>
<dbReference type="Proteomes" id="UP001562457">
    <property type="component" value="Unassembled WGS sequence"/>
</dbReference>
<evidence type="ECO:0000313" key="17">
    <source>
        <dbReference type="EMBL" id="TLD96273.1"/>
    </source>
</evidence>
<evidence type="ECO:0000256" key="7">
    <source>
        <dbReference type="ARBA" id="ARBA00022475"/>
    </source>
</evidence>
<dbReference type="PANTHER" id="PTHR30558:SF12">
    <property type="entry name" value="BIOPOLYMER TRANSPORT PROTEIN EXBD"/>
    <property type="match status" value="1"/>
</dbReference>
<keyword evidence="7" id="KW-1003">Cell membrane</keyword>
<dbReference type="InterPro" id="IPR003400">
    <property type="entry name" value="ExbD"/>
</dbReference>
<evidence type="ECO:0000256" key="4">
    <source>
        <dbReference type="ARBA" id="ARBA00011471"/>
    </source>
</evidence>
<dbReference type="RefSeq" id="WP_034321591.1">
    <property type="nucleotide sequence ID" value="NZ_BAAFHN010000097.1"/>
</dbReference>
<dbReference type="AlphaFoldDB" id="A0A099VM75"/>
<evidence type="ECO:0000313" key="16">
    <source>
        <dbReference type="EMBL" id="TLD80316.1"/>
    </source>
</evidence>
<dbReference type="EMBL" id="JRPL02000035">
    <property type="protein sequence ID" value="TLD80316.1"/>
    <property type="molecule type" value="Genomic_DNA"/>
</dbReference>
<dbReference type="GO" id="GO:0005886">
    <property type="term" value="C:plasma membrane"/>
    <property type="evidence" value="ECO:0007669"/>
    <property type="project" value="UniProtKB-SubCell"/>
</dbReference>
<evidence type="ECO:0000256" key="2">
    <source>
        <dbReference type="ARBA" id="ARBA00004249"/>
    </source>
</evidence>
<evidence type="ECO:0000256" key="5">
    <source>
        <dbReference type="ARBA" id="ARBA00022090"/>
    </source>
</evidence>
<sequence length="130" mass="14812">MKIKRGDGLNIVPFIDIMLVLLALVLSISTFVSQGKIKVEVPNASNTEQEKKEDEKPVVIVVNATNNIYVDDKEMSLEDFESFIKTIPNDKVVHFKGDKNSSLERLVFVIDQLTKKGHNHDKFRIDTQRN</sequence>
<dbReference type="STRING" id="50960.LS81_08730"/>
<dbReference type="eggNOG" id="COG0848">
    <property type="taxonomic scope" value="Bacteria"/>
</dbReference>
<dbReference type="EMBL" id="JRPK02000036">
    <property type="protein sequence ID" value="TLD96273.1"/>
    <property type="molecule type" value="Genomic_DNA"/>
</dbReference>
<protein>
    <recommendedName>
        <fullName evidence="5">Biopolymer transport protein ExbD</fullName>
    </recommendedName>
</protein>
<evidence type="ECO:0000256" key="8">
    <source>
        <dbReference type="ARBA" id="ARBA00022519"/>
    </source>
</evidence>
<dbReference type="GO" id="GO:0022857">
    <property type="term" value="F:transmembrane transporter activity"/>
    <property type="evidence" value="ECO:0007669"/>
    <property type="project" value="InterPro"/>
</dbReference>
<dbReference type="PANTHER" id="PTHR30558">
    <property type="entry name" value="EXBD MEMBRANE COMPONENT OF PMF-DRIVEN MACROMOLECULE IMPORT SYSTEM"/>
    <property type="match status" value="1"/>
</dbReference>
<dbReference type="InterPro" id="IPR014171">
    <property type="entry name" value="TonB_ExbD_2"/>
</dbReference>
<feature type="transmembrane region" description="Helical" evidence="14">
    <location>
        <begin position="12"/>
        <end position="32"/>
    </location>
</feature>
<keyword evidence="9 13" id="KW-0812">Transmembrane</keyword>
<dbReference type="Gene3D" id="3.30.420.270">
    <property type="match status" value="1"/>
</dbReference>
<dbReference type="EMBL" id="BAAFHN010000097">
    <property type="protein sequence ID" value="GAB0173996.1"/>
    <property type="molecule type" value="Genomic_DNA"/>
</dbReference>
<reference evidence="18 19" key="1">
    <citation type="journal article" date="2014" name="Genome Announc.">
        <title>Draft genome sequences of eight enterohepatic helicobacter species isolated from both laboratory and wild rodents.</title>
        <authorList>
            <person name="Sheh A."/>
            <person name="Shen Z."/>
            <person name="Fox J.G."/>
        </authorList>
    </citation>
    <scope>NUCLEOTIDE SEQUENCE [LARGE SCALE GENOMIC DNA]</scope>
    <source>
        <strain evidence="17 18">ATCC 49310</strain>
        <strain evidence="16 19">ATCC 700114</strain>
    </source>
</reference>
<name>A0A099VM75_9HELI</name>
<dbReference type="NCBIfam" id="TIGR02804">
    <property type="entry name" value="ExbD_2"/>
    <property type="match status" value="1"/>
</dbReference>
<evidence type="ECO:0000313" key="18">
    <source>
        <dbReference type="Proteomes" id="UP000029861"/>
    </source>
</evidence>
<keyword evidence="11 14" id="KW-1133">Transmembrane helix</keyword>
<accession>A0A099VM75</accession>
<evidence type="ECO:0000256" key="9">
    <source>
        <dbReference type="ARBA" id="ARBA00022692"/>
    </source>
</evidence>
<evidence type="ECO:0000256" key="1">
    <source>
        <dbReference type="ARBA" id="ARBA00003540"/>
    </source>
</evidence>
<evidence type="ECO:0000256" key="13">
    <source>
        <dbReference type="RuleBase" id="RU003879"/>
    </source>
</evidence>
<evidence type="ECO:0000256" key="11">
    <source>
        <dbReference type="ARBA" id="ARBA00022989"/>
    </source>
</evidence>
<dbReference type="OrthoDB" id="9798629at2"/>
<keyword evidence="10 13" id="KW-0653">Protein transport</keyword>